<dbReference type="PANTHER" id="PTHR43297">
    <property type="entry name" value="OLIGOPEPTIDE TRANSPORT ATP-BINDING PROTEIN APPD"/>
    <property type="match status" value="1"/>
</dbReference>
<dbReference type="Proteomes" id="UP000011650">
    <property type="component" value="Unassembled WGS sequence"/>
</dbReference>
<evidence type="ECO:0000256" key="2">
    <source>
        <dbReference type="ARBA" id="ARBA00022448"/>
    </source>
</evidence>
<dbReference type="PATRIC" id="fig|1227482.3.peg.2106"/>
<dbReference type="GO" id="GO:0016887">
    <property type="term" value="F:ATP hydrolysis activity"/>
    <property type="evidence" value="ECO:0007669"/>
    <property type="project" value="InterPro"/>
</dbReference>
<keyword evidence="5" id="KW-0547">Nucleotide-binding</keyword>
<keyword evidence="8" id="KW-0472">Membrane</keyword>
<dbReference type="PANTHER" id="PTHR43297:SF14">
    <property type="entry name" value="ATPASE AAA-TYPE CORE DOMAIN-CONTAINING PROTEIN"/>
    <property type="match status" value="1"/>
</dbReference>
<dbReference type="PROSITE" id="PS00211">
    <property type="entry name" value="ABC_TRANSPORTER_1"/>
    <property type="match status" value="1"/>
</dbReference>
<keyword evidence="2" id="KW-0813">Transport</keyword>
<gene>
    <name evidence="10" type="ORF">C469_10426</name>
</gene>
<keyword evidence="6" id="KW-0067">ATP-binding</keyword>
<dbReference type="CDD" id="cd03257">
    <property type="entry name" value="ABC_NikE_OppD_transporters"/>
    <property type="match status" value="1"/>
</dbReference>
<dbReference type="InterPro" id="IPR017871">
    <property type="entry name" value="ABC_transporter-like_CS"/>
</dbReference>
<dbReference type="NCBIfam" id="TIGR01727">
    <property type="entry name" value="oligo_HPY"/>
    <property type="match status" value="1"/>
</dbReference>
<dbReference type="Gene3D" id="3.40.50.300">
    <property type="entry name" value="P-loop containing nucleotide triphosphate hydrolases"/>
    <property type="match status" value="1"/>
</dbReference>
<keyword evidence="4" id="KW-0997">Cell inner membrane</keyword>
<dbReference type="OrthoDB" id="18209at2157"/>
<dbReference type="GO" id="GO:0015833">
    <property type="term" value="P:peptide transport"/>
    <property type="evidence" value="ECO:0007669"/>
    <property type="project" value="InterPro"/>
</dbReference>
<dbReference type="GO" id="GO:0005886">
    <property type="term" value="C:plasma membrane"/>
    <property type="evidence" value="ECO:0007669"/>
    <property type="project" value="UniProtKB-SubCell"/>
</dbReference>
<dbReference type="AlphaFoldDB" id="M0NPN1"/>
<dbReference type="InterPro" id="IPR013563">
    <property type="entry name" value="Oligopep_ABC_C"/>
</dbReference>
<keyword evidence="3" id="KW-1003">Cell membrane</keyword>
<dbReference type="PROSITE" id="PS50893">
    <property type="entry name" value="ABC_TRANSPORTER_2"/>
    <property type="match status" value="1"/>
</dbReference>
<evidence type="ECO:0000256" key="5">
    <source>
        <dbReference type="ARBA" id="ARBA00022741"/>
    </source>
</evidence>
<name>M0NPN1_9EURY</name>
<dbReference type="STRING" id="1227482.C469_10426"/>
<keyword evidence="11" id="KW-1185">Reference proteome</keyword>
<comment type="caution">
    <text evidence="10">The sequence shown here is derived from an EMBL/GenBank/DDBJ whole genome shotgun (WGS) entry which is preliminary data.</text>
</comment>
<evidence type="ECO:0000259" key="9">
    <source>
        <dbReference type="PROSITE" id="PS50893"/>
    </source>
</evidence>
<dbReference type="FunFam" id="3.40.50.300:FF:000016">
    <property type="entry name" value="Oligopeptide ABC transporter ATP-binding component"/>
    <property type="match status" value="1"/>
</dbReference>
<evidence type="ECO:0000313" key="10">
    <source>
        <dbReference type="EMBL" id="EMA59731.1"/>
    </source>
</evidence>
<proteinExistence type="predicted"/>
<keyword evidence="7" id="KW-1278">Translocase</keyword>
<evidence type="ECO:0000256" key="1">
    <source>
        <dbReference type="ARBA" id="ARBA00004202"/>
    </source>
</evidence>
<dbReference type="InterPro" id="IPR003593">
    <property type="entry name" value="AAA+_ATPase"/>
</dbReference>
<dbReference type="InterPro" id="IPR003439">
    <property type="entry name" value="ABC_transporter-like_ATP-bd"/>
</dbReference>
<reference evidence="10 11" key="1">
    <citation type="journal article" date="2014" name="PLoS Genet.">
        <title>Phylogenetically driven sequencing of extremely halophilic archaea reveals strategies for static and dynamic osmo-response.</title>
        <authorList>
            <person name="Becker E.A."/>
            <person name="Seitzer P.M."/>
            <person name="Tritt A."/>
            <person name="Larsen D."/>
            <person name="Krusor M."/>
            <person name="Yao A.I."/>
            <person name="Wu D."/>
            <person name="Madern D."/>
            <person name="Eisen J.A."/>
            <person name="Darling A.E."/>
            <person name="Facciotti M.T."/>
        </authorList>
    </citation>
    <scope>NUCLEOTIDE SEQUENCE [LARGE SCALE GENOMIC DNA]</scope>
    <source>
        <strain evidence="10 11">DSM 21995</strain>
    </source>
</reference>
<comment type="subcellular location">
    <subcellularLocation>
        <location evidence="1">Cell membrane</location>
        <topology evidence="1">Peripheral membrane protein</topology>
    </subcellularLocation>
</comment>
<dbReference type="SUPFAM" id="SSF52540">
    <property type="entry name" value="P-loop containing nucleoside triphosphate hydrolases"/>
    <property type="match status" value="1"/>
</dbReference>
<evidence type="ECO:0000256" key="6">
    <source>
        <dbReference type="ARBA" id="ARBA00022840"/>
    </source>
</evidence>
<evidence type="ECO:0000256" key="3">
    <source>
        <dbReference type="ARBA" id="ARBA00022475"/>
    </source>
</evidence>
<accession>M0NPN1</accession>
<evidence type="ECO:0000256" key="4">
    <source>
        <dbReference type="ARBA" id="ARBA00022519"/>
    </source>
</evidence>
<dbReference type="RefSeq" id="WP_008006331.1">
    <property type="nucleotide sequence ID" value="NZ_AOJG01000028.1"/>
</dbReference>
<evidence type="ECO:0000313" key="11">
    <source>
        <dbReference type="Proteomes" id="UP000011650"/>
    </source>
</evidence>
<dbReference type="EMBL" id="AOJG01000028">
    <property type="protein sequence ID" value="EMA59731.1"/>
    <property type="molecule type" value="Genomic_DNA"/>
</dbReference>
<sequence>MTTTSERLHRAGDGVSDPIVEVRNASVTYDDGDTHVLDDVTFSIERNEILGVVGESGSGKSMLASALLDAVPAPGHLSGEVLYHPDRDATVDILEFSDAELNEYRWAEVSMVFQGAMSSFNPTMKVGAHFSDTLKAHDRAVSEGLEFAREILSDLYLEPERVLDSYPHELSGGMQQRALIALSLILEPEVLVMDEPTAALDLLMQRSILLLLEEIKEKYDVTMVFITHDLPLVASLADRMAVMYAFELVEAGPRDQIIGDSAHPYTRALLNSTPNIDAPLEDMQPIPGKSPAPVNVPTGCSYADRCPLASDTCRRQDPTFEAVREGHAVACHHWERASEEIKLTFGEAAATGGDAGGDPR</sequence>
<evidence type="ECO:0000256" key="8">
    <source>
        <dbReference type="ARBA" id="ARBA00023136"/>
    </source>
</evidence>
<dbReference type="GO" id="GO:0005524">
    <property type="term" value="F:ATP binding"/>
    <property type="evidence" value="ECO:0007669"/>
    <property type="project" value="UniProtKB-KW"/>
</dbReference>
<dbReference type="SMART" id="SM00382">
    <property type="entry name" value="AAA"/>
    <property type="match status" value="1"/>
</dbReference>
<dbReference type="Pfam" id="PF00005">
    <property type="entry name" value="ABC_tran"/>
    <property type="match status" value="1"/>
</dbReference>
<dbReference type="InterPro" id="IPR050388">
    <property type="entry name" value="ABC_Ni/Peptide_Import"/>
</dbReference>
<dbReference type="Pfam" id="PF08352">
    <property type="entry name" value="oligo_HPY"/>
    <property type="match status" value="1"/>
</dbReference>
<dbReference type="InterPro" id="IPR027417">
    <property type="entry name" value="P-loop_NTPase"/>
</dbReference>
<evidence type="ECO:0000256" key="7">
    <source>
        <dbReference type="ARBA" id="ARBA00022967"/>
    </source>
</evidence>
<protein>
    <submittedName>
        <fullName evidence="10">Oligopeptide/dipeptide ABC transporter ATPase</fullName>
    </submittedName>
</protein>
<organism evidence="10 11">
    <name type="scientific">Halorubrum lipolyticum DSM 21995</name>
    <dbReference type="NCBI Taxonomy" id="1227482"/>
    <lineage>
        <taxon>Archaea</taxon>
        <taxon>Methanobacteriati</taxon>
        <taxon>Methanobacteriota</taxon>
        <taxon>Stenosarchaea group</taxon>
        <taxon>Halobacteria</taxon>
        <taxon>Halobacteriales</taxon>
        <taxon>Haloferacaceae</taxon>
        <taxon>Halorubrum</taxon>
    </lineage>
</organism>
<feature type="domain" description="ABC transporter" evidence="9">
    <location>
        <begin position="22"/>
        <end position="270"/>
    </location>
</feature>